<dbReference type="InterPro" id="IPR041705">
    <property type="entry name" value="PIN_Sll0205"/>
</dbReference>
<comment type="caution">
    <text evidence="6">The sequence shown here is derived from an EMBL/GenBank/DDBJ whole genome shotgun (WGS) entry which is preliminary data.</text>
</comment>
<organism evidence="6 7">
    <name type="scientific">Microbacterium profundi</name>
    <dbReference type="NCBI Taxonomy" id="450380"/>
    <lineage>
        <taxon>Bacteria</taxon>
        <taxon>Bacillati</taxon>
        <taxon>Actinomycetota</taxon>
        <taxon>Actinomycetes</taxon>
        <taxon>Micrococcales</taxon>
        <taxon>Microbacteriaceae</taxon>
        <taxon>Microbacterium</taxon>
    </lineage>
</organism>
<protein>
    <submittedName>
        <fullName evidence="6">Type II toxin-antitoxin system VapC family toxin</fullName>
    </submittedName>
</protein>
<dbReference type="CDD" id="cd09872">
    <property type="entry name" value="PIN_Sll0205-like"/>
    <property type="match status" value="1"/>
</dbReference>
<keyword evidence="2" id="KW-0479">Metal-binding</keyword>
<proteinExistence type="predicted"/>
<dbReference type="InterPro" id="IPR052919">
    <property type="entry name" value="TA_system_RNase"/>
</dbReference>
<dbReference type="Proteomes" id="UP001553715">
    <property type="component" value="Unassembled WGS sequence"/>
</dbReference>
<feature type="domain" description="PIN" evidence="5">
    <location>
        <begin position="4"/>
        <end position="119"/>
    </location>
</feature>
<dbReference type="Gene3D" id="3.40.50.1010">
    <property type="entry name" value="5'-nuclease"/>
    <property type="match status" value="1"/>
</dbReference>
<keyword evidence="4" id="KW-0460">Magnesium</keyword>
<evidence type="ECO:0000313" key="6">
    <source>
        <dbReference type="EMBL" id="MEW1974540.1"/>
    </source>
</evidence>
<evidence type="ECO:0000256" key="1">
    <source>
        <dbReference type="ARBA" id="ARBA00022722"/>
    </source>
</evidence>
<reference evidence="6 7" key="1">
    <citation type="submission" date="2024-06" db="EMBL/GenBank/DDBJ databases">
        <title>The Natural Products Discovery Center: Release of the First 8490 Sequenced Strains for Exploring Actinobacteria Biosynthetic Diversity.</title>
        <authorList>
            <person name="Kalkreuter E."/>
            <person name="Kautsar S.A."/>
            <person name="Yang D."/>
            <person name="Bader C.D."/>
            <person name="Teijaro C.N."/>
            <person name="Fluegel L."/>
            <person name="Davis C.M."/>
            <person name="Simpson J.R."/>
            <person name="Lauterbach L."/>
            <person name="Steele A.D."/>
            <person name="Gui C."/>
            <person name="Meng S."/>
            <person name="Li G."/>
            <person name="Viehrig K."/>
            <person name="Ye F."/>
            <person name="Su P."/>
            <person name="Kiefer A.F."/>
            <person name="Nichols A."/>
            <person name="Cepeda A.J."/>
            <person name="Yan W."/>
            <person name="Fan B."/>
            <person name="Jiang Y."/>
            <person name="Adhikari A."/>
            <person name="Zheng C.-J."/>
            <person name="Schuster L."/>
            <person name="Cowan T.M."/>
            <person name="Smanski M.J."/>
            <person name="Chevrette M.G."/>
            <person name="De Carvalho L.P.S."/>
            <person name="Shen B."/>
        </authorList>
    </citation>
    <scope>NUCLEOTIDE SEQUENCE [LARGE SCALE GENOMIC DNA]</scope>
    <source>
        <strain evidence="6 7">NPDC077434</strain>
    </source>
</reference>
<name>A0ABV3LGL6_9MICO</name>
<dbReference type="InterPro" id="IPR002716">
    <property type="entry name" value="PIN_dom"/>
</dbReference>
<sequence>MRLLLDTHLLLWAGLQPDRLSPAMSELLEDESNLPMFSAASVWEISIKAGLGRADFTVDSRSFRRALIDNGYEELSITSAHAAAIADLPAIHRDPFDRMLVAQARVEGIILFTSDRAVSAYGSPARLV</sequence>
<gene>
    <name evidence="6" type="ORF">AB0301_05570</name>
</gene>
<dbReference type="PANTHER" id="PTHR36173">
    <property type="entry name" value="RIBONUCLEASE VAPC16-RELATED"/>
    <property type="match status" value="1"/>
</dbReference>
<evidence type="ECO:0000256" key="2">
    <source>
        <dbReference type="ARBA" id="ARBA00022723"/>
    </source>
</evidence>
<dbReference type="EMBL" id="JBFBMH010000005">
    <property type="protein sequence ID" value="MEW1974540.1"/>
    <property type="molecule type" value="Genomic_DNA"/>
</dbReference>
<dbReference type="PANTHER" id="PTHR36173:SF2">
    <property type="entry name" value="RIBONUCLEASE VAPC16"/>
    <property type="match status" value="1"/>
</dbReference>
<evidence type="ECO:0000259" key="5">
    <source>
        <dbReference type="Pfam" id="PF01850"/>
    </source>
</evidence>
<dbReference type="RefSeq" id="WP_366232667.1">
    <property type="nucleotide sequence ID" value="NZ_JBFBMH010000005.1"/>
</dbReference>
<evidence type="ECO:0000313" key="7">
    <source>
        <dbReference type="Proteomes" id="UP001553715"/>
    </source>
</evidence>
<dbReference type="Pfam" id="PF01850">
    <property type="entry name" value="PIN"/>
    <property type="match status" value="1"/>
</dbReference>
<evidence type="ECO:0000256" key="3">
    <source>
        <dbReference type="ARBA" id="ARBA00022801"/>
    </source>
</evidence>
<evidence type="ECO:0000256" key="4">
    <source>
        <dbReference type="ARBA" id="ARBA00022842"/>
    </source>
</evidence>
<dbReference type="SUPFAM" id="SSF88723">
    <property type="entry name" value="PIN domain-like"/>
    <property type="match status" value="1"/>
</dbReference>
<dbReference type="InterPro" id="IPR029060">
    <property type="entry name" value="PIN-like_dom_sf"/>
</dbReference>
<keyword evidence="3" id="KW-0378">Hydrolase</keyword>
<accession>A0ABV3LGL6</accession>
<keyword evidence="1" id="KW-0540">Nuclease</keyword>
<keyword evidence="7" id="KW-1185">Reference proteome</keyword>